<dbReference type="PANTHER" id="PTHR30121">
    <property type="entry name" value="UNCHARACTERIZED PROTEIN YJGR-RELATED"/>
    <property type="match status" value="1"/>
</dbReference>
<dbReference type="PANTHER" id="PTHR30121:SF6">
    <property type="entry name" value="SLR6007 PROTEIN"/>
    <property type="match status" value="1"/>
</dbReference>
<accession>A0A9W5RFP4</accession>
<evidence type="ECO:0000259" key="3">
    <source>
        <dbReference type="Pfam" id="PF05872"/>
    </source>
</evidence>
<organism evidence="4 5">
    <name type="scientific">Gleimia europaea ACS-120-V-Col10b</name>
    <dbReference type="NCBI Taxonomy" id="883069"/>
    <lineage>
        <taxon>Bacteria</taxon>
        <taxon>Bacillati</taxon>
        <taxon>Actinomycetota</taxon>
        <taxon>Actinomycetes</taxon>
        <taxon>Actinomycetales</taxon>
        <taxon>Actinomycetaceae</taxon>
        <taxon>Gleimia</taxon>
    </lineage>
</organism>
<dbReference type="Proteomes" id="UP000014387">
    <property type="component" value="Unassembled WGS sequence"/>
</dbReference>
<dbReference type="SUPFAM" id="SSF52540">
    <property type="entry name" value="P-loop containing nucleoside triphosphate hydrolases"/>
    <property type="match status" value="1"/>
</dbReference>
<reference evidence="4 5" key="1">
    <citation type="submission" date="2013-05" db="EMBL/GenBank/DDBJ databases">
        <title>The Genome Sequence of Actinomyces europaeus ACS-120-V-COL10B.</title>
        <authorList>
            <consortium name="The Broad Institute Genomics Platform"/>
            <person name="Earl A."/>
            <person name="Ward D."/>
            <person name="Feldgarden M."/>
            <person name="Gevers D."/>
            <person name="Saerens B."/>
            <person name="Vaneechoutte M."/>
            <person name="Walker B."/>
            <person name="Young S."/>
            <person name="Zeng Q."/>
            <person name="Gargeya S."/>
            <person name="Fitzgerald M."/>
            <person name="Haas B."/>
            <person name="Abouelleil A."/>
            <person name="Allen A.W."/>
            <person name="Alvarado L."/>
            <person name="Arachchi H.M."/>
            <person name="Berlin A.M."/>
            <person name="Chapman S.B."/>
            <person name="Gainer-Dewar J."/>
            <person name="Goldberg J."/>
            <person name="Griggs A."/>
            <person name="Gujja S."/>
            <person name="Hansen M."/>
            <person name="Howarth C."/>
            <person name="Imamovic A."/>
            <person name="Ireland A."/>
            <person name="Larimer J."/>
            <person name="McCowan C."/>
            <person name="Murphy C."/>
            <person name="Pearson M."/>
            <person name="Poon T.W."/>
            <person name="Priest M."/>
            <person name="Roberts A."/>
            <person name="Saif S."/>
            <person name="Shea T."/>
            <person name="Sisk P."/>
            <person name="Sykes S."/>
            <person name="Wortman J."/>
            <person name="Nusbaum C."/>
            <person name="Birren B."/>
        </authorList>
    </citation>
    <scope>NUCLEOTIDE SEQUENCE [LARGE SCALE GENOMIC DNA]</scope>
    <source>
        <strain evidence="4 5">ACS-120-V-Col10b</strain>
    </source>
</reference>
<keyword evidence="1" id="KW-0175">Coiled coil</keyword>
<evidence type="ECO:0000256" key="2">
    <source>
        <dbReference type="SAM" id="MobiDB-lite"/>
    </source>
</evidence>
<feature type="region of interest" description="Disordered" evidence="2">
    <location>
        <begin position="484"/>
        <end position="559"/>
    </location>
</feature>
<comment type="caution">
    <text evidence="4">The sequence shown here is derived from an EMBL/GenBank/DDBJ whole genome shotgun (WGS) entry which is preliminary data.</text>
</comment>
<dbReference type="OrthoDB" id="9758751at2"/>
<dbReference type="EMBL" id="AGWN01000001">
    <property type="protein sequence ID" value="EPD31532.1"/>
    <property type="molecule type" value="Genomic_DNA"/>
</dbReference>
<proteinExistence type="predicted"/>
<keyword evidence="5" id="KW-1185">Reference proteome</keyword>
<dbReference type="Pfam" id="PF05872">
    <property type="entry name" value="HerA_C"/>
    <property type="match status" value="1"/>
</dbReference>
<dbReference type="Gene3D" id="3.40.50.300">
    <property type="entry name" value="P-loop containing nucleotide triphosphate hydrolases"/>
    <property type="match status" value="2"/>
</dbReference>
<dbReference type="InterPro" id="IPR033186">
    <property type="entry name" value="HerA_C"/>
</dbReference>
<feature type="domain" description="Helicase HerA-like C-terminal" evidence="3">
    <location>
        <begin position="69"/>
        <end position="578"/>
    </location>
</feature>
<evidence type="ECO:0000313" key="4">
    <source>
        <dbReference type="EMBL" id="EPD31532.1"/>
    </source>
</evidence>
<dbReference type="RefSeq" id="WP_016444642.1">
    <property type="nucleotide sequence ID" value="NZ_KE150266.1"/>
</dbReference>
<dbReference type="InterPro" id="IPR027417">
    <property type="entry name" value="P-loop_NTPase"/>
</dbReference>
<dbReference type="InterPro" id="IPR051162">
    <property type="entry name" value="T4SS_component"/>
</dbReference>
<evidence type="ECO:0000313" key="5">
    <source>
        <dbReference type="Proteomes" id="UP000014387"/>
    </source>
</evidence>
<name>A0A9W5RFP4_9ACTO</name>
<evidence type="ECO:0000256" key="1">
    <source>
        <dbReference type="SAM" id="Coils"/>
    </source>
</evidence>
<protein>
    <recommendedName>
        <fullName evidence="3">Helicase HerA-like C-terminal domain-containing protein</fullName>
    </recommendedName>
</protein>
<dbReference type="AlphaFoldDB" id="A0A9W5RFP4"/>
<sequence length="581" mass="63019">MSDMPDLEALKKAAEAAAEQAAAAQAELEAAMIAAVADDSVIGQIASGYRFEGETLPLGVALDEGQAVPAAKVGLPLEMMNRHGLVAGATGTGKTRTLQLMAEGLSDAGVPSFVMDIKGDLTGLLEPGASSEKLLERTEALGQEWKAKSFPVELYKLGEGGVGIPIRTSLSDFGPLLLARVLDLNETQESALQLIFHWADTQRLALIDMKDLRSVVGYLTGEGKEELKTIGGISPATAGVILRKVAALEAQGGDVFFGEPAFDTSDLLETRGGAGVISVLELPNVHDQPALFSTFVMWLLASLFQTLPEVGDQEKPKLVFFFDEAHLLFNGASKAFLAEVVKTVRLVRSKGVGIFFVTQTPKDVPEDVLAQLGARVQHALRAFTPTDAKKLKETVSTFPTSPFDLGQILTSLGTGEAVVTVLDRKGRPTPVAPTRLYAPAANMGEASPALVQQNVASSPNLAKYQDAVDPESAFELLEERLEAEARAREEEEQRAEEQKALDAKAKELEKELARQAKEREKELEREAKAREREYEKAQREAERAARAEQARRERFADDLMRTAGRTLTREITRTLFGTRRR</sequence>
<feature type="coiled-coil region" evidence="1">
    <location>
        <begin position="7"/>
        <end position="34"/>
    </location>
</feature>
<gene>
    <name evidence="4" type="ORF">HMPREF9238_01308</name>
</gene>